<evidence type="ECO:0000313" key="3">
    <source>
        <dbReference type="EMBL" id="OCL30924.1"/>
    </source>
</evidence>
<evidence type="ECO:0000313" key="4">
    <source>
        <dbReference type="Proteomes" id="UP000093501"/>
    </source>
</evidence>
<dbReference type="PROSITE" id="PS51257">
    <property type="entry name" value="PROKAR_LIPOPROTEIN"/>
    <property type="match status" value="1"/>
</dbReference>
<keyword evidence="4" id="KW-1185">Reference proteome</keyword>
<evidence type="ECO:0008006" key="5">
    <source>
        <dbReference type="Google" id="ProtNLM"/>
    </source>
</evidence>
<comment type="caution">
    <text evidence="3">The sequence shown here is derived from an EMBL/GenBank/DDBJ whole genome shotgun (WGS) entry which is preliminary data.</text>
</comment>
<dbReference type="AlphaFoldDB" id="A0A1C0AGX3"/>
<feature type="region of interest" description="Disordered" evidence="1">
    <location>
        <begin position="25"/>
        <end position="66"/>
    </location>
</feature>
<organism evidence="3 4">
    <name type="scientific">Tessaracoccus lapidicaptus</name>
    <dbReference type="NCBI Taxonomy" id="1427523"/>
    <lineage>
        <taxon>Bacteria</taxon>
        <taxon>Bacillati</taxon>
        <taxon>Actinomycetota</taxon>
        <taxon>Actinomycetes</taxon>
        <taxon>Propionibacteriales</taxon>
        <taxon>Propionibacteriaceae</taxon>
        <taxon>Tessaracoccus</taxon>
    </lineage>
</organism>
<sequence length="199" mass="20681">MKKRLAPTALLAVSTLMLLSACTPDAAETPAPTTSSTSAAPSPTVSPTPTVASPSPSPTSTLTPEQEAAQAAAVEYFRALNAVRSDPDADFQQVANITTGTHTAAEAELLNDYRSKGIVQVGQNTYTYKGVGPVVEAGGVRSVEVHVCSDSTNSDLVGADGESVLDPNRLRFVDFRLDVIEVGNSWRINGGQSEAADSC</sequence>
<evidence type="ECO:0000256" key="1">
    <source>
        <dbReference type="SAM" id="MobiDB-lite"/>
    </source>
</evidence>
<feature type="chain" id="PRO_5008643050" description="Lipoprotein" evidence="2">
    <location>
        <begin position="27"/>
        <end position="199"/>
    </location>
</feature>
<evidence type="ECO:0000256" key="2">
    <source>
        <dbReference type="SAM" id="SignalP"/>
    </source>
</evidence>
<proteinExistence type="predicted"/>
<feature type="signal peptide" evidence="2">
    <location>
        <begin position="1"/>
        <end position="26"/>
    </location>
</feature>
<accession>A0A1C0AGX3</accession>
<feature type="compositionally biased region" description="Low complexity" evidence="1">
    <location>
        <begin position="29"/>
        <end position="66"/>
    </location>
</feature>
<keyword evidence="2" id="KW-0732">Signal</keyword>
<dbReference type="RefSeq" id="WP_068752849.1">
    <property type="nucleotide sequence ID" value="NZ_MBQD01000027.1"/>
</dbReference>
<dbReference type="Proteomes" id="UP000093501">
    <property type="component" value="Unassembled WGS sequence"/>
</dbReference>
<protein>
    <recommendedName>
        <fullName evidence="5">Lipoprotein</fullName>
    </recommendedName>
</protein>
<gene>
    <name evidence="3" type="ORF">BCR15_10710</name>
</gene>
<reference evidence="4" key="1">
    <citation type="submission" date="2016-07" db="EMBL/GenBank/DDBJ databases">
        <authorList>
            <person name="Florea S."/>
            <person name="Webb J.S."/>
            <person name="Jaromczyk J."/>
            <person name="Schardl C.L."/>
        </authorList>
    </citation>
    <scope>NUCLEOTIDE SEQUENCE [LARGE SCALE GENOMIC DNA]</scope>
    <source>
        <strain evidence="4">IPBSL-7</strain>
    </source>
</reference>
<name>A0A1C0AGX3_9ACTN</name>
<dbReference type="EMBL" id="MBQD01000027">
    <property type="protein sequence ID" value="OCL30924.1"/>
    <property type="molecule type" value="Genomic_DNA"/>
</dbReference>